<proteinExistence type="predicted"/>
<dbReference type="RefSeq" id="WP_342321771.1">
    <property type="nucleotide sequence ID" value="NZ_CP151800.1"/>
</dbReference>
<evidence type="ECO:0000313" key="2">
    <source>
        <dbReference type="Proteomes" id="UP001466893"/>
    </source>
</evidence>
<dbReference type="EMBL" id="CP151800">
    <property type="protein sequence ID" value="WZV97210.1"/>
    <property type="molecule type" value="Genomic_DNA"/>
</dbReference>
<gene>
    <name evidence="1" type="ORF">AAEY27_16265</name>
</gene>
<organism evidence="1 2">
    <name type="scientific">Kosakonia calanthes</name>
    <dbReference type="NCBI Taxonomy" id="3139408"/>
    <lineage>
        <taxon>Bacteria</taxon>
        <taxon>Pseudomonadati</taxon>
        <taxon>Pseudomonadota</taxon>
        <taxon>Gammaproteobacteria</taxon>
        <taxon>Enterobacterales</taxon>
        <taxon>Enterobacteriaceae</taxon>
        <taxon>Kosakonia</taxon>
    </lineage>
</organism>
<protein>
    <submittedName>
        <fullName evidence="1">Uncharacterized protein</fullName>
    </submittedName>
</protein>
<accession>A0ABZ3B1M3</accession>
<keyword evidence="2" id="KW-1185">Reference proteome</keyword>
<name>A0ABZ3B1M3_9ENTR</name>
<reference evidence="1 2" key="1">
    <citation type="submission" date="2024-04" db="EMBL/GenBank/DDBJ databases">
        <title>Kosakonia calanthae sp. nov., a halophilic bacterium isolated from leaves of Calanthe tiplacata.</title>
        <authorList>
            <person name="Wu P."/>
        </authorList>
    </citation>
    <scope>NUCLEOTIDE SEQUENCE [LARGE SCALE GENOMIC DNA]</scope>
    <source>
        <strain evidence="1 2">BYX6</strain>
    </source>
</reference>
<dbReference type="Proteomes" id="UP001466893">
    <property type="component" value="Chromosome"/>
</dbReference>
<sequence length="68" mass="7206">MWRPLQKRVQILRPQKGRTKVRFADGSEGISPDGGDALSGLRTNAGFVNGGAVLPDGGCALSGLRDKR</sequence>
<evidence type="ECO:0000313" key="1">
    <source>
        <dbReference type="EMBL" id="WZV97210.1"/>
    </source>
</evidence>